<organism evidence="5 6">
    <name type="scientific">Parendozoicomonas callyspongiae</name>
    <dbReference type="NCBI Taxonomy" id="2942213"/>
    <lineage>
        <taxon>Bacteria</taxon>
        <taxon>Pseudomonadati</taxon>
        <taxon>Pseudomonadota</taxon>
        <taxon>Gammaproteobacteria</taxon>
        <taxon>Oceanospirillales</taxon>
        <taxon>Endozoicomonadaceae</taxon>
        <taxon>Parendozoicomonas</taxon>
    </lineage>
</organism>
<dbReference type="InterPro" id="IPR018060">
    <property type="entry name" value="HTH_AraC"/>
</dbReference>
<accession>A0ABT0PCN7</accession>
<feature type="domain" description="HTH araC/xylS-type" evidence="4">
    <location>
        <begin position="239"/>
        <end position="336"/>
    </location>
</feature>
<keyword evidence="3" id="KW-0804">Transcription</keyword>
<dbReference type="EMBL" id="JAMFLX010000004">
    <property type="protein sequence ID" value="MCL6269139.1"/>
    <property type="molecule type" value="Genomic_DNA"/>
</dbReference>
<comment type="caution">
    <text evidence="5">The sequence shown here is derived from an EMBL/GenBank/DDBJ whole genome shotgun (WGS) entry which is preliminary data.</text>
</comment>
<evidence type="ECO:0000259" key="4">
    <source>
        <dbReference type="PROSITE" id="PS01124"/>
    </source>
</evidence>
<protein>
    <submittedName>
        <fullName evidence="5">AraC family transcriptional regulator</fullName>
    </submittedName>
</protein>
<dbReference type="SMART" id="SM00342">
    <property type="entry name" value="HTH_ARAC"/>
    <property type="match status" value="1"/>
</dbReference>
<evidence type="ECO:0000256" key="1">
    <source>
        <dbReference type="ARBA" id="ARBA00023015"/>
    </source>
</evidence>
<dbReference type="Proteomes" id="UP001203338">
    <property type="component" value="Unassembled WGS sequence"/>
</dbReference>
<evidence type="ECO:0000313" key="6">
    <source>
        <dbReference type="Proteomes" id="UP001203338"/>
    </source>
</evidence>
<reference evidence="5 6" key="1">
    <citation type="submission" date="2022-05" db="EMBL/GenBank/DDBJ databases">
        <authorList>
            <person name="Park J.-S."/>
        </authorList>
    </citation>
    <scope>NUCLEOTIDE SEQUENCE [LARGE SCALE GENOMIC DNA]</scope>
    <source>
        <strain evidence="5 6">2012CJ34-2</strain>
    </source>
</reference>
<keyword evidence="2" id="KW-0238">DNA-binding</keyword>
<proteinExistence type="predicted"/>
<dbReference type="RefSeq" id="WP_249698041.1">
    <property type="nucleotide sequence ID" value="NZ_JAMFLX010000004.1"/>
</dbReference>
<dbReference type="PANTHER" id="PTHR47894">
    <property type="entry name" value="HTH-TYPE TRANSCRIPTIONAL REGULATOR GADX"/>
    <property type="match status" value="1"/>
</dbReference>
<dbReference type="Pfam" id="PF12625">
    <property type="entry name" value="Arabinose_bd"/>
    <property type="match status" value="1"/>
</dbReference>
<dbReference type="SUPFAM" id="SSF46689">
    <property type="entry name" value="Homeodomain-like"/>
    <property type="match status" value="1"/>
</dbReference>
<gene>
    <name evidence="5" type="ORF">M3P05_04175</name>
</gene>
<evidence type="ECO:0000256" key="3">
    <source>
        <dbReference type="ARBA" id="ARBA00023163"/>
    </source>
</evidence>
<dbReference type="Pfam" id="PF12833">
    <property type="entry name" value="HTH_18"/>
    <property type="match status" value="1"/>
</dbReference>
<dbReference type="InterPro" id="IPR009057">
    <property type="entry name" value="Homeodomain-like_sf"/>
</dbReference>
<dbReference type="Gene3D" id="1.10.10.60">
    <property type="entry name" value="Homeodomain-like"/>
    <property type="match status" value="1"/>
</dbReference>
<keyword evidence="6" id="KW-1185">Reference proteome</keyword>
<name>A0ABT0PCN7_9GAMM</name>
<evidence type="ECO:0000256" key="2">
    <source>
        <dbReference type="ARBA" id="ARBA00023125"/>
    </source>
</evidence>
<evidence type="ECO:0000313" key="5">
    <source>
        <dbReference type="EMBL" id="MCL6269139.1"/>
    </source>
</evidence>
<dbReference type="PANTHER" id="PTHR47894:SF1">
    <property type="entry name" value="HTH-TYPE TRANSCRIPTIONAL REGULATOR VQSM"/>
    <property type="match status" value="1"/>
</dbReference>
<sequence length="342" mass="39940">MKNIKRNIAIPITYIRHLMVLIRENGLRDDTFLMAAGIRPEELSRDEGTIDFERCDRLITLLRQQCKIQSLGWQLGQRLHLPSHGVLSVAALTSKTIKDMLEMSVRYMATRFPLMVVFLDTDGEEAVMQFDEALDLGENRRFYVEAFIASHQVMRFYSFGPDACVGHKLHLAISKKDYYDDFDFGDVEVSYNHAAHQFRFPAYYLQMPMPMADTITQQSAERQCRKILEDMKVETGLLGRVLSFIRSREGVIPSLEQTADYLLISPRTLRRQLQELDITYRTLVNRERKRLALHYLRNTRLTVEEIAERLDYNDPSNFGRAFRKWTGHSPGYYRHTVTELET</sequence>
<keyword evidence="1" id="KW-0805">Transcription regulation</keyword>
<dbReference type="PROSITE" id="PS01124">
    <property type="entry name" value="HTH_ARAC_FAMILY_2"/>
    <property type="match status" value="1"/>
</dbReference>
<dbReference type="InterPro" id="IPR032687">
    <property type="entry name" value="AraC-type_N"/>
</dbReference>